<evidence type="ECO:0000256" key="1">
    <source>
        <dbReference type="ARBA" id="ARBA00004167"/>
    </source>
</evidence>
<evidence type="ECO:0000313" key="7">
    <source>
        <dbReference type="EMBL" id="KAF1917960.1"/>
    </source>
</evidence>
<dbReference type="PANTHER" id="PTHR15407">
    <property type="entry name" value="FUKUTIN-RELATED"/>
    <property type="match status" value="1"/>
</dbReference>
<feature type="domain" description="LicD/FKTN/FKRP nucleotidyltransferase" evidence="6">
    <location>
        <begin position="197"/>
        <end position="242"/>
    </location>
</feature>
<sequence>MRLSICATAIAAATLLQRCIAAPLFSSSSLESTLKARDGNTDEGDFKYFHEPKQNQHYDIRYFSEVVSDEERIDTQLHMIRAYLKFFNELELDTWIAHGTLLGWWWNGKSLPWDYDLDAQVSNATLHHLGQSYNQTKYVYVSADGNVRRQYLLDVNPWIRERVKGKGMNVIDARWIDTRNGLYVDITGLSETRPDTHPNVWRCKNEHNYKVTDLYPMRETIFEGVPAKVPYEYDKILVEEYRESALVNTTFHG</sequence>
<comment type="subcellular location">
    <subcellularLocation>
        <location evidence="1">Membrane</location>
        <topology evidence="1">Single-pass membrane protein</topology>
    </subcellularLocation>
</comment>
<proteinExistence type="predicted"/>
<dbReference type="GO" id="GO:0016020">
    <property type="term" value="C:membrane"/>
    <property type="evidence" value="ECO:0007669"/>
    <property type="project" value="UniProtKB-SubCell"/>
</dbReference>
<evidence type="ECO:0000259" key="6">
    <source>
        <dbReference type="Pfam" id="PF04991"/>
    </source>
</evidence>
<dbReference type="Pfam" id="PF04991">
    <property type="entry name" value="LicD"/>
    <property type="match status" value="2"/>
</dbReference>
<keyword evidence="2" id="KW-0812">Transmembrane</keyword>
<name>A0A6A5QT21_AMPQU</name>
<keyword evidence="8" id="KW-1185">Reference proteome</keyword>
<accession>A0A6A5QT21</accession>
<keyword evidence="5" id="KW-0732">Signal</keyword>
<feature type="chain" id="PRO_5025414894" evidence="5">
    <location>
        <begin position="22"/>
        <end position="253"/>
    </location>
</feature>
<evidence type="ECO:0000256" key="2">
    <source>
        <dbReference type="ARBA" id="ARBA00022692"/>
    </source>
</evidence>
<reference evidence="7" key="1">
    <citation type="journal article" date="2020" name="Stud. Mycol.">
        <title>101 Dothideomycetes genomes: a test case for predicting lifestyles and emergence of pathogens.</title>
        <authorList>
            <person name="Haridas S."/>
            <person name="Albert R."/>
            <person name="Binder M."/>
            <person name="Bloem J."/>
            <person name="Labutti K."/>
            <person name="Salamov A."/>
            <person name="Andreopoulos B."/>
            <person name="Baker S."/>
            <person name="Barry K."/>
            <person name="Bills G."/>
            <person name="Bluhm B."/>
            <person name="Cannon C."/>
            <person name="Castanera R."/>
            <person name="Culley D."/>
            <person name="Daum C."/>
            <person name="Ezra D."/>
            <person name="Gonzalez J."/>
            <person name="Henrissat B."/>
            <person name="Kuo A."/>
            <person name="Liang C."/>
            <person name="Lipzen A."/>
            <person name="Lutzoni F."/>
            <person name="Magnuson J."/>
            <person name="Mondo S."/>
            <person name="Nolan M."/>
            <person name="Ohm R."/>
            <person name="Pangilinan J."/>
            <person name="Park H.-J."/>
            <person name="Ramirez L."/>
            <person name="Alfaro M."/>
            <person name="Sun H."/>
            <person name="Tritt A."/>
            <person name="Yoshinaga Y."/>
            <person name="Zwiers L.-H."/>
            <person name="Turgeon B."/>
            <person name="Goodwin S."/>
            <person name="Spatafora J."/>
            <person name="Crous P."/>
            <person name="Grigoriev I."/>
        </authorList>
    </citation>
    <scope>NUCLEOTIDE SEQUENCE</scope>
    <source>
        <strain evidence="7">HMLAC05119</strain>
    </source>
</reference>
<dbReference type="GO" id="GO:0009100">
    <property type="term" value="P:glycoprotein metabolic process"/>
    <property type="evidence" value="ECO:0007669"/>
    <property type="project" value="UniProtKB-ARBA"/>
</dbReference>
<organism evidence="7 8">
    <name type="scientific">Ampelomyces quisqualis</name>
    <name type="common">Powdery mildew agent</name>
    <dbReference type="NCBI Taxonomy" id="50730"/>
    <lineage>
        <taxon>Eukaryota</taxon>
        <taxon>Fungi</taxon>
        <taxon>Dikarya</taxon>
        <taxon>Ascomycota</taxon>
        <taxon>Pezizomycotina</taxon>
        <taxon>Dothideomycetes</taxon>
        <taxon>Pleosporomycetidae</taxon>
        <taxon>Pleosporales</taxon>
        <taxon>Pleosporineae</taxon>
        <taxon>Phaeosphaeriaceae</taxon>
        <taxon>Ampelomyces</taxon>
    </lineage>
</organism>
<keyword evidence="4" id="KW-0472">Membrane</keyword>
<dbReference type="PANTHER" id="PTHR15407:SF28">
    <property type="entry name" value="RIBITOL-5-PHOSPHATE TRANSFERASE FKTN"/>
    <property type="match status" value="1"/>
</dbReference>
<evidence type="ECO:0000256" key="4">
    <source>
        <dbReference type="ARBA" id="ARBA00023136"/>
    </source>
</evidence>
<evidence type="ECO:0000313" key="8">
    <source>
        <dbReference type="Proteomes" id="UP000800096"/>
    </source>
</evidence>
<evidence type="ECO:0000256" key="3">
    <source>
        <dbReference type="ARBA" id="ARBA00022989"/>
    </source>
</evidence>
<keyword evidence="3" id="KW-1133">Transmembrane helix</keyword>
<evidence type="ECO:0000256" key="5">
    <source>
        <dbReference type="SAM" id="SignalP"/>
    </source>
</evidence>
<feature type="signal peptide" evidence="5">
    <location>
        <begin position="1"/>
        <end position="21"/>
    </location>
</feature>
<feature type="domain" description="LicD/FKTN/FKRP nucleotidyltransferase" evidence="6">
    <location>
        <begin position="89"/>
        <end position="193"/>
    </location>
</feature>
<gene>
    <name evidence="7" type="ORF">BDU57DRAFT_555683</name>
</gene>
<dbReference type="EMBL" id="ML979134">
    <property type="protein sequence ID" value="KAF1917960.1"/>
    <property type="molecule type" value="Genomic_DNA"/>
</dbReference>
<dbReference type="AlphaFoldDB" id="A0A6A5QT21"/>
<dbReference type="InterPro" id="IPR007074">
    <property type="entry name" value="LicD/FKTN/FKRP_NTP_transf"/>
</dbReference>
<dbReference type="Proteomes" id="UP000800096">
    <property type="component" value="Unassembled WGS sequence"/>
</dbReference>
<dbReference type="OrthoDB" id="444255at2759"/>
<protein>
    <submittedName>
        <fullName evidence="7">LicD family-domain-containing protein</fullName>
    </submittedName>
</protein>
<dbReference type="InterPro" id="IPR009644">
    <property type="entry name" value="FKTN/MNN4/W02B3.4-1"/>
</dbReference>